<dbReference type="InterPro" id="IPR036737">
    <property type="entry name" value="OmpA-like_sf"/>
</dbReference>
<dbReference type="CDD" id="cd00161">
    <property type="entry name" value="beta-trefoil_Ricin-like"/>
    <property type="match status" value="1"/>
</dbReference>
<comment type="subcellular location">
    <subcellularLocation>
        <location evidence="1">Cell outer membrane</location>
    </subcellularLocation>
</comment>
<dbReference type="InterPro" id="IPR000772">
    <property type="entry name" value="Ricin_B_lectin"/>
</dbReference>
<proteinExistence type="predicted"/>
<dbReference type="RefSeq" id="WP_243801062.1">
    <property type="nucleotide sequence ID" value="NZ_CP094669.1"/>
</dbReference>
<dbReference type="CDD" id="cd15482">
    <property type="entry name" value="Sialidase_non-viral"/>
    <property type="match status" value="1"/>
</dbReference>
<dbReference type="Pfam" id="PF14200">
    <property type="entry name" value="RicinB_lectin_2"/>
    <property type="match status" value="1"/>
</dbReference>
<accession>A0ABY4D191</accession>
<dbReference type="Gene3D" id="3.30.1330.60">
    <property type="entry name" value="OmpA-like domain"/>
    <property type="match status" value="1"/>
</dbReference>
<evidence type="ECO:0000259" key="6">
    <source>
        <dbReference type="PROSITE" id="PS51123"/>
    </source>
</evidence>
<sequence length="692" mass="75422">MLYFRSRYLPLLLCWLGVVLSAGPLWAQPTAPVPDENSWYGIVARSSGRSLEVQGASQEAGSAVVQWEFTHPASQQWRFVPVVPGGEYYRIEARHSGKCLTVDKPDDNAPLVQRPWTGSFYQQWKLVPAGPIGSVQLVVRGNDKCAAIANSDKFNGTPAVLQVPQSRATQQWRLFELRLNVDPSLPGFGVPQALPSLNTTAGNELHPVLAPDGGSLFFARTRYSANMGGNTESGDIWVSNSTDRGRTWGMPTRFDALNTTQNNAVMATVGPQGNTLVVRGTYERDGSFRDEGLSTIPRTAGKNTRPVPLAIQNYYSTGPSTTFFMTPDEKVLLLSLERADTQGGNDLYLSTPTGSGTWTEPRSLGNVVNSPGFEFAPWLSPDGKTLYFSSYGHAGYGSSDIFVSTRLDESWTQWSVPRNLGAPLNGPGFDAYLTLTPDGEQAYYASSRTPDGPADLYRTATKVMRTVEPADSTTPVATIPNPVVVPAPVVVPRALLTGRVLNAKTRQPLSAEVKVVRLDNNLVFNATARSLPGTGSYQFTLPPGRYRVLGSSATFLNATDTVSMSGSRTLDLLLVPAAVGSSLELPTLIFAQGKYTLLQGSYAELNRLARTLADNPTVNIRLEGHTDNQGNAGLNQKLSEERVQEVRRYLVMRGVPENRLSIVGYGGTKPRASNEREETRRLNRRVEFTIVK</sequence>
<dbReference type="Proteomes" id="UP000831113">
    <property type="component" value="Chromosome"/>
</dbReference>
<dbReference type="PANTHER" id="PTHR30329">
    <property type="entry name" value="STATOR ELEMENT OF FLAGELLAR MOTOR COMPLEX"/>
    <property type="match status" value="1"/>
</dbReference>
<dbReference type="InterPro" id="IPR011659">
    <property type="entry name" value="WD40"/>
</dbReference>
<organism evidence="7 8">
    <name type="scientific">Hymenobacter tibetensis</name>
    <dbReference type="NCBI Taxonomy" id="497967"/>
    <lineage>
        <taxon>Bacteria</taxon>
        <taxon>Pseudomonadati</taxon>
        <taxon>Bacteroidota</taxon>
        <taxon>Cytophagia</taxon>
        <taxon>Cytophagales</taxon>
        <taxon>Hymenobacteraceae</taxon>
        <taxon>Hymenobacter</taxon>
    </lineage>
</organism>
<dbReference type="InterPro" id="IPR006665">
    <property type="entry name" value="OmpA-like"/>
</dbReference>
<keyword evidence="5" id="KW-0732">Signal</keyword>
<dbReference type="Pfam" id="PF07676">
    <property type="entry name" value="PD40"/>
    <property type="match status" value="3"/>
</dbReference>
<protein>
    <submittedName>
        <fullName evidence="7">RICIN domain-containing protein</fullName>
    </submittedName>
</protein>
<evidence type="ECO:0000256" key="2">
    <source>
        <dbReference type="ARBA" id="ARBA00023136"/>
    </source>
</evidence>
<keyword evidence="2 4" id="KW-0472">Membrane</keyword>
<dbReference type="PANTHER" id="PTHR30329:SF21">
    <property type="entry name" value="LIPOPROTEIN YIAD-RELATED"/>
    <property type="match status" value="1"/>
</dbReference>
<feature type="chain" id="PRO_5047429352" evidence="5">
    <location>
        <begin position="28"/>
        <end position="692"/>
    </location>
</feature>
<dbReference type="PRINTS" id="PR01021">
    <property type="entry name" value="OMPADOMAIN"/>
</dbReference>
<dbReference type="Gene3D" id="2.120.10.30">
    <property type="entry name" value="TolB, C-terminal domain"/>
    <property type="match status" value="1"/>
</dbReference>
<dbReference type="PROSITE" id="PS51123">
    <property type="entry name" value="OMPA_2"/>
    <property type="match status" value="1"/>
</dbReference>
<feature type="signal peptide" evidence="5">
    <location>
        <begin position="1"/>
        <end position="27"/>
    </location>
</feature>
<dbReference type="PROSITE" id="PS50231">
    <property type="entry name" value="RICIN_B_LECTIN"/>
    <property type="match status" value="1"/>
</dbReference>
<reference evidence="7 8" key="1">
    <citation type="submission" date="2022-03" db="EMBL/GenBank/DDBJ databases">
        <title>Hymenobactersp. isolated from the air.</title>
        <authorList>
            <person name="Won M."/>
            <person name="Kwon S.-W."/>
        </authorList>
    </citation>
    <scope>NUCLEOTIDE SEQUENCE [LARGE SCALE GENOMIC DNA]</scope>
    <source>
        <strain evidence="7 8">KACC 21982</strain>
    </source>
</reference>
<name>A0ABY4D191_9BACT</name>
<dbReference type="EMBL" id="CP094669">
    <property type="protein sequence ID" value="UOG76285.1"/>
    <property type="molecule type" value="Genomic_DNA"/>
</dbReference>
<dbReference type="Gene3D" id="2.80.10.50">
    <property type="match status" value="1"/>
</dbReference>
<dbReference type="InterPro" id="IPR050330">
    <property type="entry name" value="Bact_OuterMem_StrucFunc"/>
</dbReference>
<evidence type="ECO:0000313" key="8">
    <source>
        <dbReference type="Proteomes" id="UP000831113"/>
    </source>
</evidence>
<feature type="domain" description="OmpA-like" evidence="6">
    <location>
        <begin position="577"/>
        <end position="692"/>
    </location>
</feature>
<dbReference type="Pfam" id="PF00691">
    <property type="entry name" value="OmpA"/>
    <property type="match status" value="1"/>
</dbReference>
<evidence type="ECO:0000256" key="4">
    <source>
        <dbReference type="PROSITE-ProRule" id="PRU00473"/>
    </source>
</evidence>
<keyword evidence="8" id="KW-1185">Reference proteome</keyword>
<evidence type="ECO:0000256" key="1">
    <source>
        <dbReference type="ARBA" id="ARBA00004442"/>
    </source>
</evidence>
<dbReference type="Gene3D" id="2.60.40.1120">
    <property type="entry name" value="Carboxypeptidase-like, regulatory domain"/>
    <property type="match status" value="1"/>
</dbReference>
<dbReference type="SUPFAM" id="SSF103088">
    <property type="entry name" value="OmpA-like"/>
    <property type="match status" value="1"/>
</dbReference>
<dbReference type="SUPFAM" id="SSF82171">
    <property type="entry name" value="DPP6 N-terminal domain-like"/>
    <property type="match status" value="1"/>
</dbReference>
<dbReference type="InterPro" id="IPR006664">
    <property type="entry name" value="OMP_bac"/>
</dbReference>
<dbReference type="InterPro" id="IPR011042">
    <property type="entry name" value="6-blade_b-propeller_TolB-like"/>
</dbReference>
<dbReference type="SUPFAM" id="SSF50370">
    <property type="entry name" value="Ricin B-like lectins"/>
    <property type="match status" value="1"/>
</dbReference>
<evidence type="ECO:0000256" key="3">
    <source>
        <dbReference type="ARBA" id="ARBA00023237"/>
    </source>
</evidence>
<dbReference type="InterPro" id="IPR035992">
    <property type="entry name" value="Ricin_B-like_lectins"/>
</dbReference>
<evidence type="ECO:0000256" key="5">
    <source>
        <dbReference type="SAM" id="SignalP"/>
    </source>
</evidence>
<keyword evidence="3" id="KW-0998">Cell outer membrane</keyword>
<dbReference type="CDD" id="cd07185">
    <property type="entry name" value="OmpA_C-like"/>
    <property type="match status" value="1"/>
</dbReference>
<evidence type="ECO:0000313" key="7">
    <source>
        <dbReference type="EMBL" id="UOG76285.1"/>
    </source>
</evidence>
<gene>
    <name evidence="7" type="ORF">MTX78_06710</name>
</gene>